<reference evidence="1" key="1">
    <citation type="journal article" date="2015" name="Nature">
        <title>Complex archaea that bridge the gap between prokaryotes and eukaryotes.</title>
        <authorList>
            <person name="Spang A."/>
            <person name="Saw J.H."/>
            <person name="Jorgensen S.L."/>
            <person name="Zaremba-Niedzwiedzka K."/>
            <person name="Martijn J."/>
            <person name="Lind A.E."/>
            <person name="van Eijk R."/>
            <person name="Schleper C."/>
            <person name="Guy L."/>
            <person name="Ettema T.J."/>
        </authorList>
    </citation>
    <scope>NUCLEOTIDE SEQUENCE</scope>
</reference>
<evidence type="ECO:0008006" key="2">
    <source>
        <dbReference type="Google" id="ProtNLM"/>
    </source>
</evidence>
<protein>
    <recommendedName>
        <fullName evidence="2">NAD(P)-binding domain-containing protein</fullName>
    </recommendedName>
</protein>
<organism evidence="1">
    <name type="scientific">marine sediment metagenome</name>
    <dbReference type="NCBI Taxonomy" id="412755"/>
    <lineage>
        <taxon>unclassified sequences</taxon>
        <taxon>metagenomes</taxon>
        <taxon>ecological metagenomes</taxon>
    </lineage>
</organism>
<dbReference type="InterPro" id="IPR036291">
    <property type="entry name" value="NAD(P)-bd_dom_sf"/>
</dbReference>
<dbReference type="Gene3D" id="3.90.25.10">
    <property type="entry name" value="UDP-galactose 4-epimerase, domain 1"/>
    <property type="match status" value="1"/>
</dbReference>
<dbReference type="SUPFAM" id="SSF51735">
    <property type="entry name" value="NAD(P)-binding Rossmann-fold domains"/>
    <property type="match status" value="1"/>
</dbReference>
<evidence type="ECO:0000313" key="1">
    <source>
        <dbReference type="EMBL" id="KKN46126.1"/>
    </source>
</evidence>
<dbReference type="EMBL" id="LAZR01001347">
    <property type="protein sequence ID" value="KKN46126.1"/>
    <property type="molecule type" value="Genomic_DNA"/>
</dbReference>
<name>A0A0F9TB07_9ZZZZ</name>
<proteinExistence type="predicted"/>
<gene>
    <name evidence="1" type="ORF">LCGC14_0675970</name>
</gene>
<accession>A0A0F9TB07</accession>
<sequence length="92" mass="10657">MPSYNCLIKFCLAKHDISREIINLGAGSPIELTKLAKLMLKLTNKEELKIVYTDLRPGDILHSFADISKAQKLIKFKPKFTQEEGLRDYFKW</sequence>
<dbReference type="AlphaFoldDB" id="A0A0F9TB07"/>
<comment type="caution">
    <text evidence="1">The sequence shown here is derived from an EMBL/GenBank/DDBJ whole genome shotgun (WGS) entry which is preliminary data.</text>
</comment>